<dbReference type="RefSeq" id="WP_134485172.1">
    <property type="nucleotide sequence ID" value="NZ_LR216287.1"/>
</dbReference>
<organism evidence="1 2">
    <name type="scientific">Candidatus Nitrosocosmicus franklandianus</name>
    <dbReference type="NCBI Taxonomy" id="1798806"/>
    <lineage>
        <taxon>Archaea</taxon>
        <taxon>Nitrososphaerota</taxon>
        <taxon>Nitrososphaeria</taxon>
        <taxon>Nitrososphaerales</taxon>
        <taxon>Nitrososphaeraceae</taxon>
        <taxon>Candidatus Nitrosocosmicus</taxon>
    </lineage>
</organism>
<sequence>MLIYDSLVTYREFYCHYAQKLLEELNEVVLIVPFYETLGSVREMLSIGHRAIDVEEQENLKNLFIHDSVDEYFGNEIVMDSRKKILNEAIENGKEGFSVVADMGSFFFQRSCQKVVRV</sequence>
<evidence type="ECO:0000313" key="2">
    <source>
        <dbReference type="Proteomes" id="UP000294299"/>
    </source>
</evidence>
<dbReference type="KEGG" id="nfn:NFRAN_2860"/>
<evidence type="ECO:0008006" key="3">
    <source>
        <dbReference type="Google" id="ProtNLM"/>
    </source>
</evidence>
<dbReference type="Proteomes" id="UP000294299">
    <property type="component" value="Chromosome NFRAN"/>
</dbReference>
<keyword evidence="2" id="KW-1185">Reference proteome</keyword>
<name>A0A484IBN1_9ARCH</name>
<protein>
    <recommendedName>
        <fullName evidence="3">MEDS domain-containing protein</fullName>
    </recommendedName>
</protein>
<evidence type="ECO:0000313" key="1">
    <source>
        <dbReference type="EMBL" id="VFJ15183.1"/>
    </source>
</evidence>
<reference evidence="1 2" key="1">
    <citation type="submission" date="2019-02" db="EMBL/GenBank/DDBJ databases">
        <authorList>
            <person name="Lehtovirta-Morley E L."/>
        </authorList>
    </citation>
    <scope>NUCLEOTIDE SEQUENCE [LARGE SCALE GENOMIC DNA]</scope>
    <source>
        <strain evidence="1">NFRAN1</strain>
    </source>
</reference>
<proteinExistence type="predicted"/>
<dbReference type="GeneID" id="39421981"/>
<accession>A0A484IBN1</accession>
<gene>
    <name evidence="1" type="ORF">NFRAN_2860</name>
</gene>
<dbReference type="AlphaFoldDB" id="A0A484IBN1"/>
<dbReference type="EMBL" id="LR216287">
    <property type="protein sequence ID" value="VFJ15183.1"/>
    <property type="molecule type" value="Genomic_DNA"/>
</dbReference>